<gene>
    <name evidence="2" type="ORF">GMORB2_7619</name>
</gene>
<dbReference type="Gene3D" id="3.60.15.10">
    <property type="entry name" value="Ribonuclease Z/Hydroxyacylglutathione hydrolase-like"/>
    <property type="match status" value="1"/>
</dbReference>
<dbReference type="PANTHER" id="PTHR36839:SF1">
    <property type="entry name" value="METALLO-BETA-LACTAMASE FAMILY PROTEIN (AFU_ORTHOLOGUE AFUA_5G12770)"/>
    <property type="match status" value="1"/>
</dbReference>
<name>A0A9P5D304_9HYPO</name>
<dbReference type="AlphaFoldDB" id="A0A9P5D304"/>
<organism evidence="2 3">
    <name type="scientific">Geosmithia morbida</name>
    <dbReference type="NCBI Taxonomy" id="1094350"/>
    <lineage>
        <taxon>Eukaryota</taxon>
        <taxon>Fungi</taxon>
        <taxon>Dikarya</taxon>
        <taxon>Ascomycota</taxon>
        <taxon>Pezizomycotina</taxon>
        <taxon>Sordariomycetes</taxon>
        <taxon>Hypocreomycetidae</taxon>
        <taxon>Hypocreales</taxon>
        <taxon>Bionectriaceae</taxon>
        <taxon>Geosmithia</taxon>
    </lineage>
</organism>
<dbReference type="EMBL" id="JAANYQ010000010">
    <property type="protein sequence ID" value="KAF4122026.1"/>
    <property type="molecule type" value="Genomic_DNA"/>
</dbReference>
<evidence type="ECO:0000259" key="1">
    <source>
        <dbReference type="SMART" id="SM00849"/>
    </source>
</evidence>
<accession>A0A9P5D304</accession>
<proteinExistence type="predicted"/>
<sequence>MAKYTTTKEYDEKTASSWLICRTCGTQFPSSDRNSTRTCHICDDARQFVPQTGQSFTTLDELRRDGHANVFTPYHYKTRAGTSSSTGNDESDAEIIFIETQPKVGIGQRAALIRTQGGNVLWDCLTLLDDETTCRVRGLGGIDAMVISHPHYYTTHAQWARTFGCRVYVASEDECWATMPCARRVGLTRTATDVLEGVTAIKLGGHFPGSMVLLSGGHLFVADTLVTTPSGMGDWSVDGAGRARGRPPGMNTFAFMWSIPNMIPLRAEELVRMWGVLRGYEFRATHGAFAGTDIEDGEIRERVRESMAIQAASMGDGALGFSYEGGR</sequence>
<keyword evidence="3" id="KW-1185">Reference proteome</keyword>
<dbReference type="InterPro" id="IPR036866">
    <property type="entry name" value="RibonucZ/Hydroxyglut_hydro"/>
</dbReference>
<dbReference type="PANTHER" id="PTHR36839">
    <property type="entry name" value="METALLO-BETA-LACTAMASE FAMILY PROTEIN (AFU_ORTHOLOGUE AFUA_5G12770)"/>
    <property type="match status" value="1"/>
</dbReference>
<protein>
    <submittedName>
        <fullName evidence="2">Lactamase B</fullName>
    </submittedName>
</protein>
<dbReference type="InterPro" id="IPR001279">
    <property type="entry name" value="Metallo-B-lactamas"/>
</dbReference>
<evidence type="ECO:0000313" key="2">
    <source>
        <dbReference type="EMBL" id="KAF4122026.1"/>
    </source>
</evidence>
<dbReference type="Pfam" id="PF00753">
    <property type="entry name" value="Lactamase_B"/>
    <property type="match status" value="1"/>
</dbReference>
<dbReference type="SUPFAM" id="SSF56281">
    <property type="entry name" value="Metallo-hydrolase/oxidoreductase"/>
    <property type="match status" value="1"/>
</dbReference>
<comment type="caution">
    <text evidence="2">The sequence shown here is derived from an EMBL/GenBank/DDBJ whole genome shotgun (WGS) entry which is preliminary data.</text>
</comment>
<dbReference type="RefSeq" id="XP_035320678.1">
    <property type="nucleotide sequence ID" value="XM_035469584.1"/>
</dbReference>
<dbReference type="OrthoDB" id="17458at2759"/>
<dbReference type="GeneID" id="55973842"/>
<evidence type="ECO:0000313" key="3">
    <source>
        <dbReference type="Proteomes" id="UP000749293"/>
    </source>
</evidence>
<reference evidence="2" key="1">
    <citation type="submission" date="2020-03" db="EMBL/GenBank/DDBJ databases">
        <title>Site-based positive gene gene selection in Geosmithia morbida across the United States reveals a broad range of putative effectors and factors for local host and environmental adapation.</title>
        <authorList>
            <person name="Onufrak A."/>
            <person name="Murdoch R.W."/>
            <person name="Gazis R."/>
            <person name="Huff M."/>
            <person name="Staton M."/>
            <person name="Klingeman W."/>
            <person name="Hadziabdic D."/>
        </authorList>
    </citation>
    <scope>NUCLEOTIDE SEQUENCE</scope>
    <source>
        <strain evidence="2">1262</strain>
    </source>
</reference>
<feature type="domain" description="Metallo-beta-lactamase" evidence="1">
    <location>
        <begin position="107"/>
        <end position="286"/>
    </location>
</feature>
<dbReference type="Proteomes" id="UP000749293">
    <property type="component" value="Unassembled WGS sequence"/>
</dbReference>
<dbReference type="SMART" id="SM00849">
    <property type="entry name" value="Lactamase_B"/>
    <property type="match status" value="1"/>
</dbReference>